<name>A0AC35G361_9BILA</name>
<protein>
    <submittedName>
        <fullName evidence="2">TPM domain-containing protein</fullName>
    </submittedName>
</protein>
<organism evidence="1 2">
    <name type="scientific">Panagrolaimus sp. PS1159</name>
    <dbReference type="NCBI Taxonomy" id="55785"/>
    <lineage>
        <taxon>Eukaryota</taxon>
        <taxon>Metazoa</taxon>
        <taxon>Ecdysozoa</taxon>
        <taxon>Nematoda</taxon>
        <taxon>Chromadorea</taxon>
        <taxon>Rhabditida</taxon>
        <taxon>Tylenchina</taxon>
        <taxon>Panagrolaimomorpha</taxon>
        <taxon>Panagrolaimoidea</taxon>
        <taxon>Panagrolaimidae</taxon>
        <taxon>Panagrolaimus</taxon>
    </lineage>
</organism>
<accession>A0AC35G361</accession>
<sequence>MNISSQICDPDMVFSTDDRILINNKLKTLEIKTDKNDSGDCNGKGLFAVTIIGKNFQGGNSDSLKAITNDLILKWRPNSYCKKLIIIALASDDRQVWIDGDSEVGIKCKKYSQIFQDQKSLFQSGNYVQAILNIIDSVESAATDSSNGLSTLAIIGIVLGCIFAVLFCVCCCICLCRRNACDKSSESGKHYSGGGGFSGGAVGAAGGCGGGGGGGGGGCGGGGGGF</sequence>
<dbReference type="WBParaSite" id="PS1159_v2.g23003.t1">
    <property type="protein sequence ID" value="PS1159_v2.g23003.t1"/>
    <property type="gene ID" value="PS1159_v2.g23003"/>
</dbReference>
<proteinExistence type="predicted"/>
<reference evidence="2" key="1">
    <citation type="submission" date="2022-11" db="UniProtKB">
        <authorList>
            <consortium name="WormBaseParasite"/>
        </authorList>
    </citation>
    <scope>IDENTIFICATION</scope>
</reference>
<dbReference type="Proteomes" id="UP000887580">
    <property type="component" value="Unplaced"/>
</dbReference>
<evidence type="ECO:0000313" key="1">
    <source>
        <dbReference type="Proteomes" id="UP000887580"/>
    </source>
</evidence>
<evidence type="ECO:0000313" key="2">
    <source>
        <dbReference type="WBParaSite" id="PS1159_v2.g23003.t1"/>
    </source>
</evidence>